<accession>A0AAN9TXB4</accession>
<dbReference type="CDD" id="cd00326">
    <property type="entry name" value="alpha_CA"/>
    <property type="match status" value="1"/>
</dbReference>
<dbReference type="InterPro" id="IPR001148">
    <property type="entry name" value="CA_dom"/>
</dbReference>
<dbReference type="PANTHER" id="PTHR18952">
    <property type="entry name" value="CARBONIC ANHYDRASE"/>
    <property type="match status" value="1"/>
</dbReference>
<dbReference type="PROSITE" id="PS51144">
    <property type="entry name" value="ALPHA_CA_2"/>
    <property type="match status" value="1"/>
</dbReference>
<evidence type="ECO:0000313" key="11">
    <source>
        <dbReference type="Proteomes" id="UP001367676"/>
    </source>
</evidence>
<keyword evidence="5 8" id="KW-0862">Zinc</keyword>
<keyword evidence="11" id="KW-1185">Reference proteome</keyword>
<evidence type="ECO:0000256" key="4">
    <source>
        <dbReference type="ARBA" id="ARBA00022723"/>
    </source>
</evidence>
<dbReference type="Proteomes" id="UP001367676">
    <property type="component" value="Unassembled WGS sequence"/>
</dbReference>
<dbReference type="Pfam" id="PF00194">
    <property type="entry name" value="Carb_anhydrase"/>
    <property type="match status" value="1"/>
</dbReference>
<evidence type="ECO:0000256" key="7">
    <source>
        <dbReference type="ARBA" id="ARBA00048348"/>
    </source>
</evidence>
<dbReference type="SUPFAM" id="SSF51069">
    <property type="entry name" value="Carbonic anhydrase"/>
    <property type="match status" value="1"/>
</dbReference>
<comment type="cofactor">
    <cofactor evidence="1 8">
        <name>Zn(2+)</name>
        <dbReference type="ChEBI" id="CHEBI:29105"/>
    </cofactor>
</comment>
<dbReference type="InterPro" id="IPR036398">
    <property type="entry name" value="CA_dom_sf"/>
</dbReference>
<dbReference type="EC" id="4.2.1.1" evidence="3 8"/>
<evidence type="ECO:0000256" key="1">
    <source>
        <dbReference type="ARBA" id="ARBA00001947"/>
    </source>
</evidence>
<dbReference type="InterPro" id="IPR023561">
    <property type="entry name" value="Carbonic_anhydrase_a-class"/>
</dbReference>
<keyword evidence="4 8" id="KW-0479">Metal-binding</keyword>
<comment type="function">
    <text evidence="8">Reversible hydration of carbon dioxide.</text>
</comment>
<name>A0AAN9TXB4_9HEMI</name>
<organism evidence="10 11">
    <name type="scientific">Parthenolecanium corni</name>
    <dbReference type="NCBI Taxonomy" id="536013"/>
    <lineage>
        <taxon>Eukaryota</taxon>
        <taxon>Metazoa</taxon>
        <taxon>Ecdysozoa</taxon>
        <taxon>Arthropoda</taxon>
        <taxon>Hexapoda</taxon>
        <taxon>Insecta</taxon>
        <taxon>Pterygota</taxon>
        <taxon>Neoptera</taxon>
        <taxon>Paraneoptera</taxon>
        <taxon>Hemiptera</taxon>
        <taxon>Sternorrhyncha</taxon>
        <taxon>Coccoidea</taxon>
        <taxon>Coccidae</taxon>
        <taxon>Parthenolecanium</taxon>
    </lineage>
</organism>
<dbReference type="SMART" id="SM01057">
    <property type="entry name" value="Carb_anhydrase"/>
    <property type="match status" value="1"/>
</dbReference>
<dbReference type="Gene3D" id="3.10.200.10">
    <property type="entry name" value="Alpha carbonic anhydrase"/>
    <property type="match status" value="1"/>
</dbReference>
<comment type="caution">
    <text evidence="10">The sequence shown here is derived from an EMBL/GenBank/DDBJ whole genome shotgun (WGS) entry which is preliminary data.</text>
</comment>
<dbReference type="EMBL" id="JBBCAQ010000003">
    <property type="protein sequence ID" value="KAK7604861.1"/>
    <property type="molecule type" value="Genomic_DNA"/>
</dbReference>
<gene>
    <name evidence="10" type="ORF">V9T40_006047</name>
</gene>
<feature type="domain" description="Alpha-carbonic anhydrase" evidence="9">
    <location>
        <begin position="1"/>
        <end position="261"/>
    </location>
</feature>
<dbReference type="InterPro" id="IPR018338">
    <property type="entry name" value="Carbonic_anhydrase_a-class_CS"/>
</dbReference>
<protein>
    <recommendedName>
        <fullName evidence="3 8">Carbonic anhydrase</fullName>
        <ecNumber evidence="3 8">4.2.1.1</ecNumber>
    </recommendedName>
</protein>
<evidence type="ECO:0000256" key="5">
    <source>
        <dbReference type="ARBA" id="ARBA00022833"/>
    </source>
</evidence>
<proteinExistence type="inferred from homology"/>
<evidence type="ECO:0000313" key="10">
    <source>
        <dbReference type="EMBL" id="KAK7604861.1"/>
    </source>
</evidence>
<dbReference type="PANTHER" id="PTHR18952:SF141">
    <property type="entry name" value="CARBONIC ANHYDRASE"/>
    <property type="match status" value="1"/>
</dbReference>
<dbReference type="AlphaFoldDB" id="A0AAN9TXB4"/>
<dbReference type="PROSITE" id="PS00162">
    <property type="entry name" value="ALPHA_CA_1"/>
    <property type="match status" value="1"/>
</dbReference>
<evidence type="ECO:0000256" key="3">
    <source>
        <dbReference type="ARBA" id="ARBA00012925"/>
    </source>
</evidence>
<comment type="catalytic activity">
    <reaction evidence="7 8">
        <text>hydrogencarbonate + H(+) = CO2 + H2O</text>
        <dbReference type="Rhea" id="RHEA:10748"/>
        <dbReference type="ChEBI" id="CHEBI:15377"/>
        <dbReference type="ChEBI" id="CHEBI:15378"/>
        <dbReference type="ChEBI" id="CHEBI:16526"/>
        <dbReference type="ChEBI" id="CHEBI:17544"/>
        <dbReference type="EC" id="4.2.1.1"/>
    </reaction>
</comment>
<evidence type="ECO:0000259" key="9">
    <source>
        <dbReference type="PROSITE" id="PS51144"/>
    </source>
</evidence>
<sequence length="263" mass="29312">MKMTEMKGKGPAIWPLMFPDANGSHQSPVNVETCNVTSDDTLKNAPLTWKYEPDCCLSVTNTGHGWRVDVNGSDSELKGGPLTHTYKLEQFHCHWGSDNCEGSEHTVDGKAYAGELHLVHWNSDKYGSCKEALCKPDGLAVLGILFEVGPDDHPEIEKIVSLIPNIMFRDQKEEITSPIDPAKFLPDIPCYWTYPGSLTTPPCLESVTWILFKNPIKVSENQLNAFRSLRTGHPDSEAAKMLLQNYRPTLPLGNRILRECGSM</sequence>
<dbReference type="GO" id="GO:0004089">
    <property type="term" value="F:carbonate dehydratase activity"/>
    <property type="evidence" value="ECO:0007669"/>
    <property type="project" value="UniProtKB-UniRule"/>
</dbReference>
<keyword evidence="6 8" id="KW-0456">Lyase</keyword>
<reference evidence="10 11" key="1">
    <citation type="submission" date="2024-03" db="EMBL/GenBank/DDBJ databases">
        <title>Adaptation during the transition from Ophiocordyceps entomopathogen to insect associate is accompanied by gene loss and intensified selection.</title>
        <authorList>
            <person name="Ward C.M."/>
            <person name="Onetto C.A."/>
            <person name="Borneman A.R."/>
        </authorList>
    </citation>
    <scope>NUCLEOTIDE SEQUENCE [LARGE SCALE GENOMIC DNA]</scope>
    <source>
        <strain evidence="10">AWRI1</strain>
        <tissue evidence="10">Single Adult Female</tissue>
    </source>
</reference>
<evidence type="ECO:0000256" key="2">
    <source>
        <dbReference type="ARBA" id="ARBA00010718"/>
    </source>
</evidence>
<dbReference type="GO" id="GO:0008270">
    <property type="term" value="F:zinc ion binding"/>
    <property type="evidence" value="ECO:0007669"/>
    <property type="project" value="UniProtKB-UniRule"/>
</dbReference>
<comment type="similarity">
    <text evidence="2 8">Belongs to the alpha-carbonic anhydrase family.</text>
</comment>
<evidence type="ECO:0000256" key="8">
    <source>
        <dbReference type="RuleBase" id="RU367011"/>
    </source>
</evidence>
<dbReference type="GO" id="GO:0005737">
    <property type="term" value="C:cytoplasm"/>
    <property type="evidence" value="ECO:0007669"/>
    <property type="project" value="TreeGrafter"/>
</dbReference>
<evidence type="ECO:0000256" key="6">
    <source>
        <dbReference type="ARBA" id="ARBA00023239"/>
    </source>
</evidence>